<evidence type="ECO:0000256" key="2">
    <source>
        <dbReference type="ARBA" id="ARBA00009152"/>
    </source>
</evidence>
<dbReference type="GO" id="GO:0000105">
    <property type="term" value="P:L-histidine biosynthetic process"/>
    <property type="evidence" value="ECO:0007669"/>
    <property type="project" value="UniProtKB-UniRule"/>
</dbReference>
<accession>C7M2S5</accession>
<proteinExistence type="inferred from homology"/>
<dbReference type="Pfam" id="PF02811">
    <property type="entry name" value="PHP"/>
    <property type="match status" value="1"/>
</dbReference>
<dbReference type="eggNOG" id="COG1387">
    <property type="taxonomic scope" value="Bacteria"/>
</dbReference>
<dbReference type="KEGG" id="afo:Afer_0351"/>
<evidence type="ECO:0000256" key="7">
    <source>
        <dbReference type="ARBA" id="ARBA00049158"/>
    </source>
</evidence>
<dbReference type="CDD" id="cd12110">
    <property type="entry name" value="PHP_HisPPase_Hisj_like"/>
    <property type="match status" value="1"/>
</dbReference>
<dbReference type="GO" id="GO:0005737">
    <property type="term" value="C:cytoplasm"/>
    <property type="evidence" value="ECO:0007669"/>
    <property type="project" value="TreeGrafter"/>
</dbReference>
<dbReference type="InterPro" id="IPR010140">
    <property type="entry name" value="Histidinol_P_phosphatase_HisJ"/>
</dbReference>
<evidence type="ECO:0000313" key="11">
    <source>
        <dbReference type="Proteomes" id="UP000000771"/>
    </source>
</evidence>
<dbReference type="PANTHER" id="PTHR21039:SF0">
    <property type="entry name" value="HISTIDINOL-PHOSPHATASE"/>
    <property type="match status" value="1"/>
</dbReference>
<evidence type="ECO:0000256" key="5">
    <source>
        <dbReference type="ARBA" id="ARBA00022801"/>
    </source>
</evidence>
<protein>
    <recommendedName>
        <fullName evidence="3 8">Histidinol-phosphatase</fullName>
        <shortName evidence="8">HolPase</shortName>
        <ecNumber evidence="3 8">3.1.3.15</ecNumber>
    </recommendedName>
</protein>
<name>C7M2S5_ACIFD</name>
<evidence type="ECO:0000259" key="9">
    <source>
        <dbReference type="Pfam" id="PF02811"/>
    </source>
</evidence>
<dbReference type="EMBL" id="CP001631">
    <property type="protein sequence ID" value="ACU53319.1"/>
    <property type="molecule type" value="Genomic_DNA"/>
</dbReference>
<dbReference type="EC" id="3.1.3.15" evidence="3 8"/>
<comment type="pathway">
    <text evidence="1 8">Amino-acid biosynthesis; L-histidine biosynthesis; L-histidine from 5-phospho-alpha-D-ribose 1-diphosphate: step 8/9.</text>
</comment>
<dbReference type="HOGENOM" id="CLU_054611_2_0_11"/>
<keyword evidence="6 8" id="KW-0368">Histidine biosynthesis</keyword>
<gene>
    <name evidence="10" type="ordered locus">Afer_0351</name>
</gene>
<keyword evidence="4 8" id="KW-0028">Amino-acid biosynthesis</keyword>
<dbReference type="PANTHER" id="PTHR21039">
    <property type="entry name" value="HISTIDINOL PHOSPHATASE-RELATED"/>
    <property type="match status" value="1"/>
</dbReference>
<comment type="catalytic activity">
    <reaction evidence="7 8">
        <text>L-histidinol phosphate + H2O = L-histidinol + phosphate</text>
        <dbReference type="Rhea" id="RHEA:14465"/>
        <dbReference type="ChEBI" id="CHEBI:15377"/>
        <dbReference type="ChEBI" id="CHEBI:43474"/>
        <dbReference type="ChEBI" id="CHEBI:57699"/>
        <dbReference type="ChEBI" id="CHEBI:57980"/>
        <dbReference type="EC" id="3.1.3.15"/>
    </reaction>
</comment>
<dbReference type="Gene3D" id="3.20.20.140">
    <property type="entry name" value="Metal-dependent hydrolases"/>
    <property type="match status" value="1"/>
</dbReference>
<evidence type="ECO:0000256" key="3">
    <source>
        <dbReference type="ARBA" id="ARBA00013085"/>
    </source>
</evidence>
<dbReference type="InterPro" id="IPR016195">
    <property type="entry name" value="Pol/histidinol_Pase-like"/>
</dbReference>
<keyword evidence="5 8" id="KW-0378">Hydrolase</keyword>
<dbReference type="AlphaFoldDB" id="C7M2S5"/>
<reference evidence="10 11" key="1">
    <citation type="journal article" date="2009" name="Stand. Genomic Sci.">
        <title>Complete genome sequence of Acidimicrobium ferrooxidans type strain (ICP).</title>
        <authorList>
            <person name="Clum A."/>
            <person name="Nolan M."/>
            <person name="Lang E."/>
            <person name="Glavina Del Rio T."/>
            <person name="Tice H."/>
            <person name="Copeland A."/>
            <person name="Cheng J.F."/>
            <person name="Lucas S."/>
            <person name="Chen F."/>
            <person name="Bruce D."/>
            <person name="Goodwin L."/>
            <person name="Pitluck S."/>
            <person name="Ivanova N."/>
            <person name="Mavrommatis K."/>
            <person name="Mikhailova N."/>
            <person name="Pati A."/>
            <person name="Chen A."/>
            <person name="Palaniappan K."/>
            <person name="Goker M."/>
            <person name="Spring S."/>
            <person name="Land M."/>
            <person name="Hauser L."/>
            <person name="Chang Y.J."/>
            <person name="Jeffries C.C."/>
            <person name="Chain P."/>
            <person name="Bristow J."/>
            <person name="Eisen J.A."/>
            <person name="Markowitz V."/>
            <person name="Hugenholtz P."/>
            <person name="Kyrpides N.C."/>
            <person name="Klenk H.P."/>
            <person name="Lapidus A."/>
        </authorList>
    </citation>
    <scope>NUCLEOTIDE SEQUENCE [LARGE SCALE GENOMIC DNA]</scope>
    <source>
        <strain evidence="11">DSM 10331 / JCM 15462 / NBRC 103882 / ICP</strain>
    </source>
</reference>
<dbReference type="Proteomes" id="UP000000771">
    <property type="component" value="Chromosome"/>
</dbReference>
<comment type="similarity">
    <text evidence="2 8">Belongs to the PHP hydrolase family. HisK subfamily.</text>
</comment>
<feature type="domain" description="PHP" evidence="9">
    <location>
        <begin position="23"/>
        <end position="215"/>
    </location>
</feature>
<evidence type="ECO:0000256" key="6">
    <source>
        <dbReference type="ARBA" id="ARBA00023102"/>
    </source>
</evidence>
<dbReference type="UniPathway" id="UPA00031">
    <property type="reaction ID" value="UER00013"/>
</dbReference>
<dbReference type="OrthoDB" id="6637113at2"/>
<dbReference type="InterPro" id="IPR004013">
    <property type="entry name" value="PHP_dom"/>
</dbReference>
<evidence type="ECO:0000313" key="10">
    <source>
        <dbReference type="EMBL" id="ACU53319.1"/>
    </source>
</evidence>
<dbReference type="RefSeq" id="WP_015797820.1">
    <property type="nucleotide sequence ID" value="NC_013124.1"/>
</dbReference>
<dbReference type="STRING" id="525909.Afer_0351"/>
<organism evidence="10 11">
    <name type="scientific">Acidimicrobium ferrooxidans (strain DSM 10331 / JCM 15462 / NBRC 103882 / ICP)</name>
    <dbReference type="NCBI Taxonomy" id="525909"/>
    <lineage>
        <taxon>Bacteria</taxon>
        <taxon>Bacillati</taxon>
        <taxon>Actinomycetota</taxon>
        <taxon>Acidimicrobiia</taxon>
        <taxon>Acidimicrobiales</taxon>
        <taxon>Acidimicrobiaceae</taxon>
        <taxon>Acidimicrobium</taxon>
    </lineage>
</organism>
<sequence length="288" mass="31594">MIDYHLHLWPHGERDRDVVIEELAAFCERAQGRGVDEIAITEHFYRFRQAGSAVGGFFRRYPDSPVRAEMERYWEENSRADLDAYVETVLAAKREGLPVVLGLEVDYYEGAMDRVAALLAGYPFDVLLGSVHWVGAWAFDHLSDPIMMAEWERVGVEPAWAAYTRSLEELAASGAVDVLAHPDLIKVAGHRPEVPDEYEARMAEAARASGMVAEVSSAGARKPVGEIYPSPSLLARFVAAGVPLTTASDAHGLGDVADRSSQLRATLEAAGVSELAAFRARRRQSALL</sequence>
<evidence type="ECO:0000256" key="4">
    <source>
        <dbReference type="ARBA" id="ARBA00022605"/>
    </source>
</evidence>
<dbReference type="SUPFAM" id="SSF89550">
    <property type="entry name" value="PHP domain-like"/>
    <property type="match status" value="1"/>
</dbReference>
<evidence type="ECO:0000256" key="8">
    <source>
        <dbReference type="RuleBase" id="RU366003"/>
    </source>
</evidence>
<dbReference type="GO" id="GO:0004401">
    <property type="term" value="F:histidinol-phosphatase activity"/>
    <property type="evidence" value="ECO:0007669"/>
    <property type="project" value="UniProtKB-UniRule"/>
</dbReference>
<keyword evidence="11" id="KW-1185">Reference proteome</keyword>
<evidence type="ECO:0000256" key="1">
    <source>
        <dbReference type="ARBA" id="ARBA00004970"/>
    </source>
</evidence>